<keyword evidence="2" id="KW-1185">Reference proteome</keyword>
<dbReference type="AlphaFoldDB" id="A0A1M6W1Z7"/>
<organism evidence="1 2">
    <name type="scientific">Reichenbachiella agariperforans</name>
    <dbReference type="NCBI Taxonomy" id="156994"/>
    <lineage>
        <taxon>Bacteria</taxon>
        <taxon>Pseudomonadati</taxon>
        <taxon>Bacteroidota</taxon>
        <taxon>Cytophagia</taxon>
        <taxon>Cytophagales</taxon>
        <taxon>Reichenbachiellaceae</taxon>
        <taxon>Reichenbachiella</taxon>
    </lineage>
</organism>
<accession>A0A1M6W1Z7</accession>
<proteinExistence type="predicted"/>
<dbReference type="Proteomes" id="UP000184474">
    <property type="component" value="Unassembled WGS sequence"/>
</dbReference>
<sequence>MENNEKVRVSQDYSKLSEEIKEQMKLVYPEGYSQFLFQYTNKDGARTSAIRFETDTKIYLIRMSAHEAEQIIADDSDYDEDGYLKEDIRDDYEDKYSDVDYLSENDNYDA</sequence>
<reference evidence="2" key="1">
    <citation type="submission" date="2016-11" db="EMBL/GenBank/DDBJ databases">
        <authorList>
            <person name="Varghese N."/>
            <person name="Submissions S."/>
        </authorList>
    </citation>
    <scope>NUCLEOTIDE SEQUENCE [LARGE SCALE GENOMIC DNA]</scope>
    <source>
        <strain evidence="2">DSM 26134</strain>
    </source>
</reference>
<dbReference type="EMBL" id="FRAA01000010">
    <property type="protein sequence ID" value="SHK87555.1"/>
    <property type="molecule type" value="Genomic_DNA"/>
</dbReference>
<evidence type="ECO:0000313" key="2">
    <source>
        <dbReference type="Proteomes" id="UP000184474"/>
    </source>
</evidence>
<dbReference type="RefSeq" id="WP_073125164.1">
    <property type="nucleotide sequence ID" value="NZ_FRAA01000010.1"/>
</dbReference>
<name>A0A1M6W1Z7_REIAG</name>
<dbReference type="STRING" id="156994.SAMN04488028_11085"/>
<gene>
    <name evidence="1" type="ORF">SAMN04488028_11085</name>
</gene>
<evidence type="ECO:0000313" key="1">
    <source>
        <dbReference type="EMBL" id="SHK87555.1"/>
    </source>
</evidence>
<protein>
    <submittedName>
        <fullName evidence="1">Uncharacterized protein</fullName>
    </submittedName>
</protein>